<reference evidence="2 3" key="1">
    <citation type="submission" date="2007-06" db="EMBL/GenBank/DDBJ databases">
        <authorList>
            <person name="Shimkets L."/>
            <person name="Ferriera S."/>
            <person name="Johnson J."/>
            <person name="Kravitz S."/>
            <person name="Beeson K."/>
            <person name="Sutton G."/>
            <person name="Rogers Y.-H."/>
            <person name="Friedman R."/>
            <person name="Frazier M."/>
            <person name="Venter J.C."/>
        </authorList>
    </citation>
    <scope>NUCLEOTIDE SEQUENCE [LARGE SCALE GENOMIC DNA]</scope>
    <source>
        <strain evidence="2 3">SIR-1</strain>
    </source>
</reference>
<feature type="transmembrane region" description="Helical" evidence="1">
    <location>
        <begin position="158"/>
        <end position="177"/>
    </location>
</feature>
<dbReference type="GO" id="GO:0005886">
    <property type="term" value="C:plasma membrane"/>
    <property type="evidence" value="ECO:0007669"/>
    <property type="project" value="TreeGrafter"/>
</dbReference>
<evidence type="ECO:0000313" key="2">
    <source>
        <dbReference type="EMBL" id="EDM74239.1"/>
    </source>
</evidence>
<organism evidence="2 3">
    <name type="scientific">Plesiocystis pacifica SIR-1</name>
    <dbReference type="NCBI Taxonomy" id="391625"/>
    <lineage>
        <taxon>Bacteria</taxon>
        <taxon>Pseudomonadati</taxon>
        <taxon>Myxococcota</taxon>
        <taxon>Polyangia</taxon>
        <taxon>Nannocystales</taxon>
        <taxon>Nannocystaceae</taxon>
        <taxon>Plesiocystis</taxon>
    </lineage>
</organism>
<keyword evidence="3" id="KW-1185">Reference proteome</keyword>
<comment type="caution">
    <text evidence="2">The sequence shown here is derived from an EMBL/GenBank/DDBJ whole genome shotgun (WGS) entry which is preliminary data.</text>
</comment>
<feature type="transmembrane region" description="Helical" evidence="1">
    <location>
        <begin position="342"/>
        <end position="363"/>
    </location>
</feature>
<feature type="transmembrane region" description="Helical" evidence="1">
    <location>
        <begin position="116"/>
        <end position="138"/>
    </location>
</feature>
<dbReference type="Pfam" id="PF02667">
    <property type="entry name" value="SCFA_trans"/>
    <property type="match status" value="1"/>
</dbReference>
<name>A6GIQ1_9BACT</name>
<gene>
    <name evidence="2" type="ORF">PPSIR1_41099</name>
</gene>
<dbReference type="OrthoDB" id="9342495at2"/>
<sequence length="476" mass="49666">MGPLARLGVLFRRGFGRVTPDPFVLAVGLSVVVLLAGLFAGDWPGATLAGAEGAEPGPMLRLSAALEAWASTGLWKLLAFGMQAVIMLVLGTALAEAPIVRRGITALTRFAKGPRSLVAITALASITLALFSWSLSLIGGAILAREGGRQAKLREWKLHYPLLCAAAYSGLMCWHGGMSGTAPLKATTDKDMIEVLGPELAASVGTLGLDETLFGPLNLFVSLGLLVLGPLVFAAMTPAAGKDPDPVEIPPEVEAAASEAESPFEPAPADAVEAIERSPYVVWALGFPMLAALVMHLAREGVSRLDLNTINMTLWVLALLLHGRPHRFLAACARGIQGCTGIVLQFPLYAGIMAVMAASGLSAKVTELVSAAGPKLLAPLTFVTAGALNLLVPSGGGQWAVQGPIIMQAALDTGVDASNVLMAMAYGDQWTNMLQPFWALPLLAVTGVRARDIVGYTALWMILGGLWMLLGLAVLT</sequence>
<dbReference type="InterPro" id="IPR006160">
    <property type="entry name" value="SCFA_transpt_AtoE"/>
</dbReference>
<keyword evidence="1" id="KW-0812">Transmembrane</keyword>
<dbReference type="Proteomes" id="UP000005801">
    <property type="component" value="Unassembled WGS sequence"/>
</dbReference>
<feature type="transmembrane region" description="Helical" evidence="1">
    <location>
        <begin position="453"/>
        <end position="475"/>
    </location>
</feature>
<keyword evidence="1" id="KW-0472">Membrane</keyword>
<keyword evidence="1" id="KW-1133">Transmembrane helix</keyword>
<dbReference type="STRING" id="391625.PPSIR1_41099"/>
<evidence type="ECO:0000313" key="3">
    <source>
        <dbReference type="Proteomes" id="UP000005801"/>
    </source>
</evidence>
<feature type="transmembrane region" description="Helical" evidence="1">
    <location>
        <begin position="74"/>
        <end position="95"/>
    </location>
</feature>
<dbReference type="EMBL" id="ABCS01000141">
    <property type="protein sequence ID" value="EDM74239.1"/>
    <property type="molecule type" value="Genomic_DNA"/>
</dbReference>
<proteinExistence type="predicted"/>
<dbReference type="eggNOG" id="COG2031">
    <property type="taxonomic scope" value="Bacteria"/>
</dbReference>
<dbReference type="PANTHER" id="PTHR41983:SF2">
    <property type="entry name" value="SHORT-CHAIN FATTY ACID TRANSPORTER-RELATED"/>
    <property type="match status" value="1"/>
</dbReference>
<dbReference type="AlphaFoldDB" id="A6GIQ1"/>
<dbReference type="PANTHER" id="PTHR41983">
    <property type="entry name" value="SHORT-CHAIN FATTY ACID TRANSPORTER-RELATED"/>
    <property type="match status" value="1"/>
</dbReference>
<dbReference type="RefSeq" id="WP_006976587.1">
    <property type="nucleotide sequence ID" value="NZ_ABCS01000141.1"/>
</dbReference>
<accession>A6GIQ1</accession>
<evidence type="ECO:0000256" key="1">
    <source>
        <dbReference type="SAM" id="Phobius"/>
    </source>
</evidence>
<feature type="transmembrane region" description="Helical" evidence="1">
    <location>
        <begin position="217"/>
        <end position="236"/>
    </location>
</feature>
<protein>
    <submittedName>
        <fullName evidence="2">Putative short-chain fatty acids transporter</fullName>
    </submittedName>
</protein>
<feature type="transmembrane region" description="Helical" evidence="1">
    <location>
        <begin position="375"/>
        <end position="392"/>
    </location>
</feature>
<feature type="transmembrane region" description="Helical" evidence="1">
    <location>
        <begin position="280"/>
        <end position="298"/>
    </location>
</feature>
<feature type="transmembrane region" description="Helical" evidence="1">
    <location>
        <begin position="21"/>
        <end position="40"/>
    </location>
</feature>